<dbReference type="InterPro" id="IPR002931">
    <property type="entry name" value="Transglutaminase-like"/>
</dbReference>
<evidence type="ECO:0000313" key="1">
    <source>
        <dbReference type="EMBL" id="BBU69205.1"/>
    </source>
</evidence>
<dbReference type="EMBL" id="AP022345">
    <property type="protein sequence ID" value="BBU69205.1"/>
    <property type="molecule type" value="Genomic_DNA"/>
</dbReference>
<keyword evidence="2" id="KW-1185">Reference proteome</keyword>
<dbReference type="InterPro" id="IPR038765">
    <property type="entry name" value="Papain-like_cys_pep_sf"/>
</dbReference>
<dbReference type="PANTHER" id="PTHR33490:SF12">
    <property type="entry name" value="BLL5557 PROTEIN"/>
    <property type="match status" value="1"/>
</dbReference>
<gene>
    <name evidence="1" type="ORF">ICHIAU1_14880</name>
</gene>
<dbReference type="Proteomes" id="UP000463961">
    <property type="component" value="Chromosome"/>
</dbReference>
<dbReference type="InterPro" id="IPR048930">
    <property type="entry name" value="Bact_transglu_N_2"/>
</dbReference>
<protein>
    <submittedName>
        <fullName evidence="1">Transglutaminase</fullName>
    </submittedName>
</protein>
<reference evidence="2" key="1">
    <citation type="submission" date="2020-01" db="EMBL/GenBank/DDBJ databases">
        <title>Phosphoaccumulans saitamaens gen. nov., sp. nov., a polyphosphate accumulating bacterium isolated from surface river water.</title>
        <authorList>
            <person name="Watanabe K."/>
            <person name="Suda W."/>
        </authorList>
    </citation>
    <scope>NUCLEOTIDE SEQUENCE [LARGE SCALE GENOMIC DNA]</scope>
    <source>
        <strain evidence="2">ICHIAU1</strain>
    </source>
</reference>
<dbReference type="RefSeq" id="WP_162050079.1">
    <property type="nucleotide sequence ID" value="NZ_AP019011.1"/>
</dbReference>
<dbReference type="PANTHER" id="PTHR33490">
    <property type="entry name" value="BLR5614 PROTEIN-RELATED"/>
    <property type="match status" value="1"/>
</dbReference>
<organism evidence="1 2">
    <name type="scientific">Fluviibacter phosphoraccumulans</name>
    <dbReference type="NCBI Taxonomy" id="1751046"/>
    <lineage>
        <taxon>Bacteria</taxon>
        <taxon>Pseudomonadati</taxon>
        <taxon>Pseudomonadota</taxon>
        <taxon>Betaproteobacteria</taxon>
        <taxon>Rhodocyclales</taxon>
        <taxon>Fluviibacteraceae</taxon>
        <taxon>Fluviibacter</taxon>
    </lineage>
</organism>
<proteinExistence type="predicted"/>
<dbReference type="SUPFAM" id="SSF54001">
    <property type="entry name" value="Cysteine proteinases"/>
    <property type="match status" value="1"/>
</dbReference>
<dbReference type="Gene3D" id="2.60.40.2250">
    <property type="match status" value="1"/>
</dbReference>
<dbReference type="Gene3D" id="3.10.620.30">
    <property type="match status" value="1"/>
</dbReference>
<accession>A0A679I8L6</accession>
<dbReference type="Pfam" id="PF01841">
    <property type="entry name" value="Transglut_core"/>
    <property type="match status" value="1"/>
</dbReference>
<dbReference type="AlphaFoldDB" id="A0A679I8L6"/>
<dbReference type="Pfam" id="PF21295">
    <property type="entry name" value="Bact_transglu_N_2"/>
    <property type="match status" value="1"/>
</dbReference>
<name>A0A679I8L6_9RHOO</name>
<sequence>MPLVNFEVHLQYKVGAAGADFILNIEAARTAYQSVLAESLSFSQNLNVQRYEPSGTQNRFLRFRAGQGSLDVNYEASVALSHDDVAPDTVFEVPVSQLPDQVLPYLYPSRYCQSDRLTQLAMELFGQMPKGYRRIEAIQDWVRANLVFQMKSSNSMTSALETLAQRTGVCRDFAHLMISLCRALSIPARYTTGIDYGADPALGPPDFHAYVEVYLGYRWYLFDPSGVAIKTGLIRIGTGRDAADVSYATIFGDVGSEPPIIYIQASPDSAGSPLISFGALSTDDGRP</sequence>
<dbReference type="SMART" id="SM00460">
    <property type="entry name" value="TGc"/>
    <property type="match status" value="1"/>
</dbReference>
<dbReference type="OrthoDB" id="5438043at2"/>
<evidence type="ECO:0000313" key="2">
    <source>
        <dbReference type="Proteomes" id="UP000463961"/>
    </source>
</evidence>